<reference evidence="1 2" key="2">
    <citation type="journal article" date="2013" name="PLoS ONE">
        <title>Whole genome mapping and re-organization of the nuclear and mitochondrial genomes of Babesia microti isolates.</title>
        <authorList>
            <person name="Cornillot E."/>
            <person name="Dassouli A."/>
            <person name="Garg A."/>
            <person name="Pachikara N."/>
            <person name="Randazzo S."/>
            <person name="Depoix D."/>
            <person name="Carcy B."/>
            <person name="Delbecq S."/>
            <person name="Frutos R."/>
            <person name="Silva J.C."/>
            <person name="Sutton R."/>
            <person name="Krause P.J."/>
            <person name="Mamoun C.B."/>
        </authorList>
    </citation>
    <scope>NUCLEOTIDE SEQUENCE [LARGE SCALE GENOMIC DNA]</scope>
    <source>
        <strain evidence="1 2">RI</strain>
    </source>
</reference>
<sequence>MSHNENVVSFDNFTPEPVNTDWTYAFSRYRSNYLNLIPLHLQRVRDDIYDNNYEDLSLFLNIGDLYDDSENCNNCRVRASCFLKCINYFKKTSFCFLCNICHKSFCQYCILDIEFYNDVNPGFKSKACSNCYIFVKEILENKYPSTMVDSASMNLVDLQKRTSKTIATLDTNTNNLTKMYKIYNKTKDSELAKQISSLRDAVLSDIKELNRHRLYAMSMVSIDNASFFNNMKKSYLNYIKLVTQKYVKNAHGILVGLRALEV</sequence>
<dbReference type="RefSeq" id="XP_021337679.1">
    <property type="nucleotide sequence ID" value="XM_021482443.1"/>
</dbReference>
<dbReference type="EMBL" id="LN871599">
    <property type="protein sequence ID" value="SIO73594.1"/>
    <property type="molecule type" value="Genomic_DNA"/>
</dbReference>
<keyword evidence="2" id="KW-1185">Reference proteome</keyword>
<name>A0A1N6LXJ8_BABMR</name>
<organism evidence="1 2">
    <name type="scientific">Babesia microti (strain RI)</name>
    <dbReference type="NCBI Taxonomy" id="1133968"/>
    <lineage>
        <taxon>Eukaryota</taxon>
        <taxon>Sar</taxon>
        <taxon>Alveolata</taxon>
        <taxon>Apicomplexa</taxon>
        <taxon>Aconoidasida</taxon>
        <taxon>Piroplasmida</taxon>
        <taxon>Babesiidae</taxon>
        <taxon>Babesia</taxon>
    </lineage>
</organism>
<evidence type="ECO:0000313" key="2">
    <source>
        <dbReference type="Proteomes" id="UP000002899"/>
    </source>
</evidence>
<evidence type="ECO:0000313" key="1">
    <source>
        <dbReference type="EMBL" id="SIO73594.1"/>
    </source>
</evidence>
<protein>
    <submittedName>
        <fullName evidence="1">Zinc finger protein, putative</fullName>
    </submittedName>
</protein>
<reference evidence="1 2" key="1">
    <citation type="journal article" date="2012" name="Nucleic Acids Res.">
        <title>Sequencing of the smallest Apicomplexan genome from the human pathogen Babesia microti.</title>
        <authorList>
            <person name="Cornillot E."/>
            <person name="Hadj-Kaddour K."/>
            <person name="Dassouli A."/>
            <person name="Noel B."/>
            <person name="Ranwez V."/>
            <person name="Vacherie B."/>
            <person name="Augagneur Y."/>
            <person name="Bres V."/>
            <person name="Duclos A."/>
            <person name="Randazzo S."/>
            <person name="Carcy B."/>
            <person name="Debierre-Grockiego F."/>
            <person name="Delbecq S."/>
            <person name="Moubri-Menage K."/>
            <person name="Shams-Eldin H."/>
            <person name="Usmani-Brown S."/>
            <person name="Bringaud F."/>
            <person name="Wincker P."/>
            <person name="Vivares C.P."/>
            <person name="Schwarz R.T."/>
            <person name="Schetters T.P."/>
            <person name="Krause P.J."/>
            <person name="Gorenflot A."/>
            <person name="Berry V."/>
            <person name="Barbe V."/>
            <person name="Ben Mamoun C."/>
        </authorList>
    </citation>
    <scope>NUCLEOTIDE SEQUENCE [LARGE SCALE GENOMIC DNA]</scope>
    <source>
        <strain evidence="1 2">RI</strain>
    </source>
</reference>
<reference evidence="1 2" key="3">
    <citation type="journal article" date="2016" name="Sci. Rep.">
        <title>Genome-wide diversity and gene expression profiling of Babesia microti isolates identify polymorphic genes that mediate host-pathogen interactions.</title>
        <authorList>
            <person name="Silva J.C."/>
            <person name="Cornillot E."/>
            <person name="McCracken C."/>
            <person name="Usmani-Brown S."/>
            <person name="Dwivedi A."/>
            <person name="Ifeonu O.O."/>
            <person name="Crabtree J."/>
            <person name="Gotia H.T."/>
            <person name="Virji A.Z."/>
            <person name="Reynes C."/>
            <person name="Colinge J."/>
            <person name="Kumar V."/>
            <person name="Lawres L."/>
            <person name="Pazzi J.E."/>
            <person name="Pablo J.V."/>
            <person name="Hung C."/>
            <person name="Brancato J."/>
            <person name="Kumari P."/>
            <person name="Orvis J."/>
            <person name="Tretina K."/>
            <person name="Chibucos M."/>
            <person name="Ott S."/>
            <person name="Sadzewicz L."/>
            <person name="Sengamalay N."/>
            <person name="Shetty A.C."/>
            <person name="Su Q."/>
            <person name="Tallon L."/>
            <person name="Fraser C.M."/>
            <person name="Frutos R."/>
            <person name="Molina D.M."/>
            <person name="Krause P.J."/>
            <person name="Ben Mamoun C."/>
        </authorList>
    </citation>
    <scope>NUCLEOTIDE SEQUENCE [LARGE SCALE GENOMIC DNA]</scope>
    <source>
        <strain evidence="1 2">RI</strain>
    </source>
</reference>
<accession>A0A1N6LXJ8</accession>
<proteinExistence type="predicted"/>
<dbReference type="Proteomes" id="UP000002899">
    <property type="component" value="Chromosome IV"/>
</dbReference>
<dbReference type="GeneID" id="24425816"/>
<dbReference type="AlphaFoldDB" id="A0A1N6LXJ8"/>
<dbReference type="KEGG" id="bmic:BmR1_04g05855"/>
<dbReference type="VEuPathDB" id="PiroplasmaDB:BmR1_04g05855"/>